<dbReference type="Proteomes" id="UP000009145">
    <property type="component" value="Chromosome"/>
</dbReference>
<accession>I1YGG8</accession>
<dbReference type="PATRIC" id="fig|754477.3.peg.831"/>
<dbReference type="InterPro" id="IPR046583">
    <property type="entry name" value="DUF6631"/>
</dbReference>
<feature type="compositionally biased region" description="Low complexity" evidence="1">
    <location>
        <begin position="143"/>
        <end position="154"/>
    </location>
</feature>
<sequence>MARKASKTVNNDLEVLHPEQVITLRGQQITVREYGFVESLNLRPLMKPFINDLHDLLAVGGDIPLDEVFDLIAKHQNACLELAAMAANIDQAFVESLSSADGETLLMAWWGANGPFFSRQLQMQLFSRRNTNRTQQDQDSDGQKSTQSSSQQDTTRSDLESTPSDS</sequence>
<dbReference type="EMBL" id="CP003380">
    <property type="protein sequence ID" value="AFJ02011.1"/>
    <property type="molecule type" value="Genomic_DNA"/>
</dbReference>
<evidence type="ECO:0000313" key="3">
    <source>
        <dbReference type="Proteomes" id="UP000009145"/>
    </source>
</evidence>
<dbReference type="KEGG" id="mec:Q7C_842"/>
<reference evidence="2 3" key="1">
    <citation type="journal article" date="2012" name="J. Bacteriol.">
        <title>Complete genome sequences of Methylophaga sp. strain JAM1 and Methylophaga sp. strain JAM7.</title>
        <authorList>
            <person name="Villeneuve C."/>
            <person name="Martineau C."/>
            <person name="Mauffrey F."/>
            <person name="Villemur R."/>
        </authorList>
    </citation>
    <scope>NUCLEOTIDE SEQUENCE [LARGE SCALE GENOMIC DNA]</scope>
    <source>
        <strain evidence="2 3">JAM7</strain>
    </source>
</reference>
<dbReference type="STRING" id="754477.Q7C_842"/>
<feature type="region of interest" description="Disordered" evidence="1">
    <location>
        <begin position="130"/>
        <end position="166"/>
    </location>
</feature>
<organism evidence="2 3">
    <name type="scientific">Methylophaga frappieri (strain ATCC BAA-2434 / DSM 25690 / JAM7)</name>
    <dbReference type="NCBI Taxonomy" id="754477"/>
    <lineage>
        <taxon>Bacteria</taxon>
        <taxon>Pseudomonadati</taxon>
        <taxon>Pseudomonadota</taxon>
        <taxon>Gammaproteobacteria</taxon>
        <taxon>Thiotrichales</taxon>
        <taxon>Piscirickettsiaceae</taxon>
        <taxon>Methylophaga</taxon>
    </lineage>
</organism>
<proteinExistence type="predicted"/>
<dbReference type="Pfam" id="PF20336">
    <property type="entry name" value="DUF6631"/>
    <property type="match status" value="1"/>
</dbReference>
<dbReference type="HOGENOM" id="CLU_129859_0_0_6"/>
<dbReference type="eggNOG" id="ENOG50333YC">
    <property type="taxonomic scope" value="Bacteria"/>
</dbReference>
<evidence type="ECO:0000256" key="1">
    <source>
        <dbReference type="SAM" id="MobiDB-lite"/>
    </source>
</evidence>
<name>I1YGG8_METFJ</name>
<dbReference type="RefSeq" id="WP_014703432.1">
    <property type="nucleotide sequence ID" value="NC_017856.1"/>
</dbReference>
<dbReference type="AlphaFoldDB" id="I1YGG8"/>
<protein>
    <submittedName>
        <fullName evidence="2">Uncharacterized protein</fullName>
    </submittedName>
</protein>
<evidence type="ECO:0000313" key="2">
    <source>
        <dbReference type="EMBL" id="AFJ02011.1"/>
    </source>
</evidence>
<gene>
    <name evidence="2" type="ordered locus">Q7C_842</name>
</gene>
<keyword evidence="3" id="KW-1185">Reference proteome</keyword>